<reference evidence="2" key="1">
    <citation type="submission" date="2022-09" db="EMBL/GenBank/DDBJ databases">
        <title>Fusarium specimens isolated from Avocado Roots.</title>
        <authorList>
            <person name="Stajich J."/>
            <person name="Roper C."/>
            <person name="Heimlech-Rivalta G."/>
        </authorList>
    </citation>
    <scope>NUCLEOTIDE SEQUENCE</scope>
    <source>
        <strain evidence="2">CF00136</strain>
    </source>
</reference>
<evidence type="ECO:0000256" key="1">
    <source>
        <dbReference type="SAM" id="MobiDB-lite"/>
    </source>
</evidence>
<dbReference type="AlphaFoldDB" id="A0A9W8VAP5"/>
<sequence>MSSSKEAEHLANRAQPEDAAPAYEAGPSSLPEVVPPPQPQASSSSAPAYEAGPSSAPEVVPQASGPSAEDSKHLPTAENPFNFPSESPLPTYSEASTSQQPPIAIPQESPTQTSPFLKAYAPALLGHGITKQAWTSFLDTTSAFMTAKVGSRAIDHAGDVAKQVGQQPVNYMKNMQNRTKSVGKNIVNNAKRGNIIGAAAGVVGGAISIPLGAVFGAVGTVVSLPGRTIAAATKKPKTPAERAVAYVAVANRDWFNKRGLHASLVFTEQLSEVVGVSVKALLEASAEGDKSAGPLGPLNALSEHIAHLDVDGPGVVDIGAETWWLVLVRIEAAS</sequence>
<keyword evidence="3" id="KW-1185">Reference proteome</keyword>
<dbReference type="PANTHER" id="PTHR38887">
    <property type="entry name" value="CHROMOSOME 21, WHOLE GENOME SHOTGUN SEQUENCE"/>
    <property type="match status" value="1"/>
</dbReference>
<feature type="region of interest" description="Disordered" evidence="1">
    <location>
        <begin position="1"/>
        <end position="111"/>
    </location>
</feature>
<feature type="compositionally biased region" description="Polar residues" evidence="1">
    <location>
        <begin position="82"/>
        <end position="101"/>
    </location>
</feature>
<comment type="caution">
    <text evidence="2">The sequence shown here is derived from an EMBL/GenBank/DDBJ whole genome shotgun (WGS) entry which is preliminary data.</text>
</comment>
<dbReference type="EMBL" id="JAOQAZ010000024">
    <property type="protein sequence ID" value="KAJ4253363.1"/>
    <property type="molecule type" value="Genomic_DNA"/>
</dbReference>
<name>A0A9W8VAP5_9HYPO</name>
<evidence type="ECO:0000313" key="2">
    <source>
        <dbReference type="EMBL" id="KAJ4253363.1"/>
    </source>
</evidence>
<organism evidence="2 3">
    <name type="scientific">Fusarium torreyae</name>
    <dbReference type="NCBI Taxonomy" id="1237075"/>
    <lineage>
        <taxon>Eukaryota</taxon>
        <taxon>Fungi</taxon>
        <taxon>Dikarya</taxon>
        <taxon>Ascomycota</taxon>
        <taxon>Pezizomycotina</taxon>
        <taxon>Sordariomycetes</taxon>
        <taxon>Hypocreomycetidae</taxon>
        <taxon>Hypocreales</taxon>
        <taxon>Nectriaceae</taxon>
        <taxon>Fusarium</taxon>
    </lineage>
</organism>
<feature type="compositionally biased region" description="Basic and acidic residues" evidence="1">
    <location>
        <begin position="1"/>
        <end position="11"/>
    </location>
</feature>
<feature type="compositionally biased region" description="Low complexity" evidence="1">
    <location>
        <begin position="40"/>
        <end position="57"/>
    </location>
</feature>
<accession>A0A9W8VAP5</accession>
<dbReference type="OrthoDB" id="37659at2759"/>
<dbReference type="InterPro" id="IPR053221">
    <property type="entry name" value="Burnettramic_acid_biosynth"/>
</dbReference>
<dbReference type="Proteomes" id="UP001152049">
    <property type="component" value="Unassembled WGS sequence"/>
</dbReference>
<gene>
    <name evidence="2" type="ORF">NW762_010518</name>
</gene>
<dbReference type="PANTHER" id="PTHR38887:SF1">
    <property type="entry name" value="RAS MODIFICATION PROTEIN ERF4"/>
    <property type="match status" value="1"/>
</dbReference>
<evidence type="ECO:0000313" key="3">
    <source>
        <dbReference type="Proteomes" id="UP001152049"/>
    </source>
</evidence>
<proteinExistence type="predicted"/>
<protein>
    <submittedName>
        <fullName evidence="2">Uncharacterized protein</fullName>
    </submittedName>
</protein>